<gene>
    <name evidence="1" type="ORF">METZ01_LOCUS85587</name>
</gene>
<name>A0A381V0I1_9ZZZZ</name>
<feature type="non-terminal residue" evidence="1">
    <location>
        <position position="36"/>
    </location>
</feature>
<accession>A0A381V0I1</accession>
<organism evidence="1">
    <name type="scientific">marine metagenome</name>
    <dbReference type="NCBI Taxonomy" id="408172"/>
    <lineage>
        <taxon>unclassified sequences</taxon>
        <taxon>metagenomes</taxon>
        <taxon>ecological metagenomes</taxon>
    </lineage>
</organism>
<protein>
    <submittedName>
        <fullName evidence="1">Uncharacterized protein</fullName>
    </submittedName>
</protein>
<dbReference type="EMBL" id="UINC01007333">
    <property type="protein sequence ID" value="SVA32733.1"/>
    <property type="molecule type" value="Genomic_DNA"/>
</dbReference>
<dbReference type="AlphaFoldDB" id="A0A381V0I1"/>
<evidence type="ECO:0000313" key="1">
    <source>
        <dbReference type="EMBL" id="SVA32733.1"/>
    </source>
</evidence>
<sequence>MKITETRIRKLHGVMEHEDPFWEERLVRPIDIYPEH</sequence>
<reference evidence="1" key="1">
    <citation type="submission" date="2018-05" db="EMBL/GenBank/DDBJ databases">
        <authorList>
            <person name="Lanie J.A."/>
            <person name="Ng W.-L."/>
            <person name="Kazmierczak K.M."/>
            <person name="Andrzejewski T.M."/>
            <person name="Davidsen T.M."/>
            <person name="Wayne K.J."/>
            <person name="Tettelin H."/>
            <person name="Glass J.I."/>
            <person name="Rusch D."/>
            <person name="Podicherti R."/>
            <person name="Tsui H.-C.T."/>
            <person name="Winkler M.E."/>
        </authorList>
    </citation>
    <scope>NUCLEOTIDE SEQUENCE</scope>
</reference>
<proteinExistence type="predicted"/>